<comment type="caution">
    <text evidence="3">The sequence shown here is derived from an EMBL/GenBank/DDBJ whole genome shotgun (WGS) entry which is preliminary data.</text>
</comment>
<dbReference type="Proteomes" id="UP000887013">
    <property type="component" value="Unassembled WGS sequence"/>
</dbReference>
<proteinExistence type="predicted"/>
<dbReference type="AlphaFoldDB" id="A0A8X6TNV4"/>
<organism evidence="3 4">
    <name type="scientific">Nephila pilipes</name>
    <name type="common">Giant wood spider</name>
    <name type="synonym">Nephila maculata</name>
    <dbReference type="NCBI Taxonomy" id="299642"/>
    <lineage>
        <taxon>Eukaryota</taxon>
        <taxon>Metazoa</taxon>
        <taxon>Ecdysozoa</taxon>
        <taxon>Arthropoda</taxon>
        <taxon>Chelicerata</taxon>
        <taxon>Arachnida</taxon>
        <taxon>Araneae</taxon>
        <taxon>Araneomorphae</taxon>
        <taxon>Entelegynae</taxon>
        <taxon>Araneoidea</taxon>
        <taxon>Nephilidae</taxon>
        <taxon>Nephila</taxon>
    </lineage>
</organism>
<keyword evidence="1" id="KW-1133">Transmembrane helix</keyword>
<keyword evidence="4" id="KW-1185">Reference proteome</keyword>
<dbReference type="InterPro" id="IPR048324">
    <property type="entry name" value="ZSWIM1-3_RNaseH-like"/>
</dbReference>
<dbReference type="EMBL" id="BMAW01061365">
    <property type="protein sequence ID" value="GFT30840.1"/>
    <property type="molecule type" value="Genomic_DNA"/>
</dbReference>
<evidence type="ECO:0000256" key="1">
    <source>
        <dbReference type="SAM" id="Phobius"/>
    </source>
</evidence>
<feature type="domain" description="ZSWIM1/3 RNaseH-like" evidence="2">
    <location>
        <begin position="12"/>
        <end position="80"/>
    </location>
</feature>
<evidence type="ECO:0000313" key="4">
    <source>
        <dbReference type="Proteomes" id="UP000887013"/>
    </source>
</evidence>
<keyword evidence="1" id="KW-0472">Membrane</keyword>
<protein>
    <submittedName>
        <fullName evidence="3">C2H2-type domain-containing protein</fullName>
    </submittedName>
</protein>
<evidence type="ECO:0000259" key="2">
    <source>
        <dbReference type="Pfam" id="PF21056"/>
    </source>
</evidence>
<gene>
    <name evidence="3" type="primary">AVEN_101114_1</name>
    <name evidence="3" type="ORF">NPIL_358451</name>
</gene>
<keyword evidence="1" id="KW-0812">Transmembrane</keyword>
<dbReference type="OrthoDB" id="6426030at2759"/>
<dbReference type="Pfam" id="PF21056">
    <property type="entry name" value="ZSWIM1-3_RNaseH-like"/>
    <property type="match status" value="1"/>
</dbReference>
<sequence length="90" mass="10256">MVGTEEFMLAIMNDTQEKLLELYGKQCVMTDSSHGTNQYGFQMTTLMVHDENHQGMLVAILLSLRVATEILVPFLSAIKKKWLASKLIFY</sequence>
<name>A0A8X6TNV4_NEPPI</name>
<evidence type="ECO:0000313" key="3">
    <source>
        <dbReference type="EMBL" id="GFT30840.1"/>
    </source>
</evidence>
<reference evidence="3" key="1">
    <citation type="submission" date="2020-08" db="EMBL/GenBank/DDBJ databases">
        <title>Multicomponent nature underlies the extraordinary mechanical properties of spider dragline silk.</title>
        <authorList>
            <person name="Kono N."/>
            <person name="Nakamura H."/>
            <person name="Mori M."/>
            <person name="Yoshida Y."/>
            <person name="Ohtoshi R."/>
            <person name="Malay A.D."/>
            <person name="Moran D.A.P."/>
            <person name="Tomita M."/>
            <person name="Numata K."/>
            <person name="Arakawa K."/>
        </authorList>
    </citation>
    <scope>NUCLEOTIDE SEQUENCE</scope>
</reference>
<accession>A0A8X6TNV4</accession>
<feature type="transmembrane region" description="Helical" evidence="1">
    <location>
        <begin position="56"/>
        <end position="78"/>
    </location>
</feature>